<organism evidence="2">
    <name type="scientific">marine sediment metagenome</name>
    <dbReference type="NCBI Taxonomy" id="412755"/>
    <lineage>
        <taxon>unclassified sequences</taxon>
        <taxon>metagenomes</taxon>
        <taxon>ecological metagenomes</taxon>
    </lineage>
</organism>
<evidence type="ECO:0000256" key="1">
    <source>
        <dbReference type="SAM" id="Phobius"/>
    </source>
</evidence>
<proteinExistence type="predicted"/>
<protein>
    <submittedName>
        <fullName evidence="2">Uncharacterized protein</fullName>
    </submittedName>
</protein>
<keyword evidence="1" id="KW-0472">Membrane</keyword>
<accession>X0SZN1</accession>
<dbReference type="EMBL" id="BARS01017626">
    <property type="protein sequence ID" value="GAF86424.1"/>
    <property type="molecule type" value="Genomic_DNA"/>
</dbReference>
<keyword evidence="1" id="KW-1133">Transmembrane helix</keyword>
<feature type="non-terminal residue" evidence="2">
    <location>
        <position position="73"/>
    </location>
</feature>
<evidence type="ECO:0000313" key="2">
    <source>
        <dbReference type="EMBL" id="GAF86424.1"/>
    </source>
</evidence>
<reference evidence="2" key="1">
    <citation type="journal article" date="2014" name="Front. Microbiol.">
        <title>High frequency of phylogenetically diverse reductive dehalogenase-homologous genes in deep subseafloor sedimentary metagenomes.</title>
        <authorList>
            <person name="Kawai M."/>
            <person name="Futagami T."/>
            <person name="Toyoda A."/>
            <person name="Takaki Y."/>
            <person name="Nishi S."/>
            <person name="Hori S."/>
            <person name="Arai W."/>
            <person name="Tsubouchi T."/>
            <person name="Morono Y."/>
            <person name="Uchiyama I."/>
            <person name="Ito T."/>
            <person name="Fujiyama A."/>
            <person name="Inagaki F."/>
            <person name="Takami H."/>
        </authorList>
    </citation>
    <scope>NUCLEOTIDE SEQUENCE</scope>
    <source>
        <strain evidence="2">Expedition CK06-06</strain>
    </source>
</reference>
<dbReference type="AlphaFoldDB" id="X0SZN1"/>
<comment type="caution">
    <text evidence="2">The sequence shown here is derived from an EMBL/GenBank/DDBJ whole genome shotgun (WGS) entry which is preliminary data.</text>
</comment>
<gene>
    <name evidence="2" type="ORF">S01H1_28807</name>
</gene>
<feature type="transmembrane region" description="Helical" evidence="1">
    <location>
        <begin position="20"/>
        <end position="43"/>
    </location>
</feature>
<keyword evidence="1" id="KW-0812">Transmembrane</keyword>
<sequence>MDSNSVKPLAENSEIISGLINIIPAIIYAGATIFAGFVAIYGINSWIRQFRGKRQIELAEDALELFYNTKDAI</sequence>
<name>X0SZN1_9ZZZZ</name>